<keyword evidence="3" id="KW-1185">Reference proteome</keyword>
<dbReference type="HOGENOM" id="CLU_480326_0_0_11"/>
<evidence type="ECO:0000313" key="2">
    <source>
        <dbReference type="EMBL" id="ACU38398.1"/>
    </source>
</evidence>
<evidence type="ECO:0000313" key="3">
    <source>
        <dbReference type="Proteomes" id="UP000002213"/>
    </source>
</evidence>
<dbReference type="OrthoDB" id="5187947at2"/>
<gene>
    <name evidence="2" type="ordered locus">Amir_4559</name>
</gene>
<dbReference type="eggNOG" id="ENOG5033V7V">
    <property type="taxonomic scope" value="Bacteria"/>
</dbReference>
<feature type="compositionally biased region" description="Low complexity" evidence="1">
    <location>
        <begin position="87"/>
        <end position="96"/>
    </location>
</feature>
<dbReference type="Proteomes" id="UP000002213">
    <property type="component" value="Chromosome"/>
</dbReference>
<feature type="region of interest" description="Disordered" evidence="1">
    <location>
        <begin position="39"/>
        <end position="103"/>
    </location>
</feature>
<reference evidence="2 3" key="1">
    <citation type="journal article" date="2009" name="Stand. Genomic Sci.">
        <title>Complete genome sequence of Actinosynnema mirum type strain (101).</title>
        <authorList>
            <person name="Land M."/>
            <person name="Lapidus A."/>
            <person name="Mayilraj S."/>
            <person name="Chen F."/>
            <person name="Copeland A."/>
            <person name="Del Rio T.G."/>
            <person name="Nolan M."/>
            <person name="Lucas S."/>
            <person name="Tice H."/>
            <person name="Cheng J.F."/>
            <person name="Chertkov O."/>
            <person name="Bruce D."/>
            <person name="Goodwin L."/>
            <person name="Pitluck S."/>
            <person name="Rohde M."/>
            <person name="Goker M."/>
            <person name="Pati A."/>
            <person name="Ivanova N."/>
            <person name="Mavromatis K."/>
            <person name="Chen A."/>
            <person name="Palaniappan K."/>
            <person name="Hauser L."/>
            <person name="Chang Y.J."/>
            <person name="Jeffries C.C."/>
            <person name="Brettin T."/>
            <person name="Detter J.C."/>
            <person name="Han C."/>
            <person name="Chain P."/>
            <person name="Tindall B.J."/>
            <person name="Bristow J."/>
            <person name="Eisen J.A."/>
            <person name="Markowitz V."/>
            <person name="Hugenholtz P."/>
            <person name="Kyrpides N.C."/>
            <person name="Klenk H.P."/>
        </authorList>
    </citation>
    <scope>NUCLEOTIDE SEQUENCE [LARGE SCALE GENOMIC DNA]</scope>
    <source>
        <strain evidence="3">ATCC 29888 / DSM 43827 / JCM 3225 / NBRC 14064 / NCIMB 13271 / NRRL B-12336 / IMRU 3971 / 101</strain>
    </source>
</reference>
<sequence length="567" mass="61542">MHRRVINRYAGTCRLCGRDVPAEGGLAVKQSSGSAWEVEHDGGCPPNPHNPGGAPTWEVGGGEGYGQEPFTTGATTREQWWTGRGGPAPEEVPGGALVSEREGSRQVSGVVTVVTAREHYYAEDGLVHGVGRDSGFFFSARVRAATEAEAAPVLEAEAHQAVREELSARCARLLDWLVGRVPDAWRPPFGDPTLEGLPALARVPLRPHEQQPPHGDELLLDEAGGRLWTVVHHGGDGDDFSLNNVRGHIATCHPLTDERRRLVADLRAEYGSAYEWARAGIAPAPARVLADAGVLPHQVTGHDCAVSITDVRDATAYLARTPDQWAQAGWAWPRGRRWPAAQAGLLADAGIGHERAEQLRAAGHTTVEQALAAAPPQVPTTTGRFVLRGCTVGPRVQITDDPHEARRCLEHDPGAWSRWEHVPDVTVLHVKSFADTGWQLWSDGALSIGYWCAPSESGRPLSLSPAAEELLDLVVTAGNPEIRDRAVWHPLLTATTHRVVRVDGREESDGSDTGLVRHDVTLADGTAYVLWEVLTRWQHHGQDYDEGESRWISADEAAARHHLAHRS</sequence>
<dbReference type="AlphaFoldDB" id="C6WLK5"/>
<organism evidence="2 3">
    <name type="scientific">Actinosynnema mirum (strain ATCC 29888 / DSM 43827 / JCM 3225 / NBRC 14064 / NCIMB 13271 / NRRL B-12336 / IMRU 3971 / 101)</name>
    <dbReference type="NCBI Taxonomy" id="446462"/>
    <lineage>
        <taxon>Bacteria</taxon>
        <taxon>Bacillati</taxon>
        <taxon>Actinomycetota</taxon>
        <taxon>Actinomycetes</taxon>
        <taxon>Pseudonocardiales</taxon>
        <taxon>Pseudonocardiaceae</taxon>
        <taxon>Actinosynnema</taxon>
    </lineage>
</organism>
<evidence type="ECO:0000256" key="1">
    <source>
        <dbReference type="SAM" id="MobiDB-lite"/>
    </source>
</evidence>
<dbReference type="RefSeq" id="WP_015803285.1">
    <property type="nucleotide sequence ID" value="NC_013093.1"/>
</dbReference>
<proteinExistence type="predicted"/>
<dbReference type="EMBL" id="CP001630">
    <property type="protein sequence ID" value="ACU38398.1"/>
    <property type="molecule type" value="Genomic_DNA"/>
</dbReference>
<accession>C6WLK5</accession>
<dbReference type="KEGG" id="ami:Amir_4559"/>
<feature type="compositionally biased region" description="Polar residues" evidence="1">
    <location>
        <begin position="69"/>
        <end position="79"/>
    </location>
</feature>
<protein>
    <submittedName>
        <fullName evidence="2">Uncharacterized protein</fullName>
    </submittedName>
</protein>
<name>C6WLK5_ACTMD</name>